<feature type="transmembrane region" description="Helical" evidence="2">
    <location>
        <begin position="185"/>
        <end position="203"/>
    </location>
</feature>
<feature type="transmembrane region" description="Helical" evidence="2">
    <location>
        <begin position="236"/>
        <end position="259"/>
    </location>
</feature>
<protein>
    <submittedName>
        <fullName evidence="3">Uncharacterized protein</fullName>
    </submittedName>
</protein>
<dbReference type="Pfam" id="PF13398">
    <property type="entry name" value="Peptidase_M50B"/>
    <property type="match status" value="1"/>
</dbReference>
<dbReference type="EMBL" id="AWXU01000037">
    <property type="protein sequence ID" value="KFN49347.1"/>
    <property type="molecule type" value="Genomic_DNA"/>
</dbReference>
<comment type="caution">
    <text evidence="3">The sequence shown here is derived from an EMBL/GenBank/DDBJ whole genome shotgun (WGS) entry which is preliminary data.</text>
</comment>
<sequence>MERVTPPVTPPATPTAVPAPAAPDRALHLRPAKLALAWALALTLLLHFLPMLLPDWGLRWLQWPLLILSTLVHELGHGLSAAAVGGEFQALRLWADGSGVALANGNFSAPDRAAVAAGGLLGAPLMALMLLMSSRHPRGAHVALGACAAGLLLVVLLWAANPFAVGFCIALGVPLALLAWRGPPAASQVICVFLAMQLGLASFSRADYLFMATAHTGDGAMPSDVAQIAAALWLPYWFWGGLIVLVTMAMLGFGAWWFLRGLR</sequence>
<feature type="transmembrane region" description="Helical" evidence="2">
    <location>
        <begin position="113"/>
        <end position="132"/>
    </location>
</feature>
<feature type="transmembrane region" description="Helical" evidence="2">
    <location>
        <begin position="139"/>
        <end position="157"/>
    </location>
</feature>
<evidence type="ECO:0000256" key="2">
    <source>
        <dbReference type="SAM" id="Phobius"/>
    </source>
</evidence>
<keyword evidence="2" id="KW-1133">Transmembrane helix</keyword>
<feature type="region of interest" description="Disordered" evidence="1">
    <location>
        <begin position="1"/>
        <end position="21"/>
    </location>
</feature>
<evidence type="ECO:0000256" key="1">
    <source>
        <dbReference type="SAM" id="MobiDB-lite"/>
    </source>
</evidence>
<keyword evidence="2" id="KW-0812">Transmembrane</keyword>
<evidence type="ECO:0000313" key="3">
    <source>
        <dbReference type="EMBL" id="KFN49347.1"/>
    </source>
</evidence>
<accession>A0A091BCU7</accession>
<evidence type="ECO:0000313" key="4">
    <source>
        <dbReference type="Proteomes" id="UP000029391"/>
    </source>
</evidence>
<dbReference type="Proteomes" id="UP000029391">
    <property type="component" value="Unassembled WGS sequence"/>
</dbReference>
<organism evidence="3 4">
    <name type="scientific">Arenimonas composti TR7-09 = DSM 18010</name>
    <dbReference type="NCBI Taxonomy" id="1121013"/>
    <lineage>
        <taxon>Bacteria</taxon>
        <taxon>Pseudomonadati</taxon>
        <taxon>Pseudomonadota</taxon>
        <taxon>Gammaproteobacteria</taxon>
        <taxon>Lysobacterales</taxon>
        <taxon>Lysobacteraceae</taxon>
        <taxon>Arenimonas</taxon>
    </lineage>
</organism>
<gene>
    <name evidence="3" type="ORF">P873_11280</name>
</gene>
<dbReference type="InterPro" id="IPR049500">
    <property type="entry name" value="Peptidase_M50B-like"/>
</dbReference>
<feature type="transmembrane region" description="Helical" evidence="2">
    <location>
        <begin position="163"/>
        <end position="180"/>
    </location>
</feature>
<keyword evidence="2" id="KW-0472">Membrane</keyword>
<dbReference type="AlphaFoldDB" id="A0A091BCU7"/>
<name>A0A091BCU7_9GAMM</name>
<dbReference type="STRING" id="1121013.GCA_000426365_01663"/>
<feature type="transmembrane region" description="Helical" evidence="2">
    <location>
        <begin position="34"/>
        <end position="53"/>
    </location>
</feature>
<dbReference type="RefSeq" id="WP_026816924.1">
    <property type="nucleotide sequence ID" value="NZ_AUFF01000003.1"/>
</dbReference>
<reference evidence="3 4" key="1">
    <citation type="submission" date="2013-09" db="EMBL/GenBank/DDBJ databases">
        <title>Genome sequencing of Arenimonas composti.</title>
        <authorList>
            <person name="Chen F."/>
            <person name="Wang G."/>
        </authorList>
    </citation>
    <scope>NUCLEOTIDE SEQUENCE [LARGE SCALE GENOMIC DNA]</scope>
    <source>
        <strain evidence="3 4">TR7-09</strain>
    </source>
</reference>
<dbReference type="eggNOG" id="COG1994">
    <property type="taxonomic scope" value="Bacteria"/>
</dbReference>
<keyword evidence="4" id="KW-1185">Reference proteome</keyword>
<proteinExistence type="predicted"/>